<feature type="region of interest" description="Disordered" evidence="1">
    <location>
        <begin position="109"/>
        <end position="133"/>
    </location>
</feature>
<evidence type="ECO:0000259" key="2">
    <source>
        <dbReference type="Pfam" id="PF12776"/>
    </source>
</evidence>
<dbReference type="PANTHER" id="PTHR47865:SF1">
    <property type="entry name" value="OS08G0106700 PROTEIN"/>
    <property type="match status" value="1"/>
</dbReference>
<dbReference type="Proteomes" id="UP000095767">
    <property type="component" value="Unassembled WGS sequence"/>
</dbReference>
<feature type="domain" description="Myb/SANT-like" evidence="2">
    <location>
        <begin position="17"/>
        <end position="107"/>
    </location>
</feature>
<dbReference type="EMBL" id="LWDX02038767">
    <property type="protein sequence ID" value="OEL24853.1"/>
    <property type="molecule type" value="Genomic_DNA"/>
</dbReference>
<evidence type="ECO:0000313" key="3">
    <source>
        <dbReference type="EMBL" id="OEL24853.1"/>
    </source>
</evidence>
<name>A0A1E5VI84_9POAL</name>
<gene>
    <name evidence="3" type="ORF">BAE44_0014128</name>
</gene>
<evidence type="ECO:0000256" key="1">
    <source>
        <dbReference type="SAM" id="MobiDB-lite"/>
    </source>
</evidence>
<dbReference type="InterPro" id="IPR024752">
    <property type="entry name" value="Myb/SANT-like_dom"/>
</dbReference>
<dbReference type="AlphaFoldDB" id="A0A1E5VI84"/>
<evidence type="ECO:0000313" key="4">
    <source>
        <dbReference type="Proteomes" id="UP000095767"/>
    </source>
</evidence>
<comment type="caution">
    <text evidence="3">The sequence shown here is derived from an EMBL/GenBank/DDBJ whole genome shotgun (WGS) entry which is preliminary data.</text>
</comment>
<reference evidence="3 4" key="1">
    <citation type="submission" date="2016-09" db="EMBL/GenBank/DDBJ databases">
        <title>The draft genome of Dichanthelium oligosanthes: A C3 panicoid grass species.</title>
        <authorList>
            <person name="Studer A.J."/>
            <person name="Schnable J.C."/>
            <person name="Brutnell T.P."/>
        </authorList>
    </citation>
    <scope>NUCLEOTIDE SEQUENCE [LARGE SCALE GENOMIC DNA]</scope>
    <source>
        <strain evidence="4">cv. Kellogg 1175</strain>
        <tissue evidence="3">Leaf</tissue>
    </source>
</reference>
<accession>A0A1E5VI84</accession>
<proteinExistence type="predicted"/>
<sequence>MDAEGKGDHSELTGPCTWTCAMSSFMLSYLAGIVANGNKTSSGFKKVHFNQCARAVNEKFNTSYTRDQIKNYFKTWQRRYQKINRLRNLSAAGFDEEKFIITLDSEHYNDHRKSTPDDNGASSSASRPKKAKTVDNKEGLIGVLKYVGDKLSNTIEKIAGSTPPPAENDVPEDLFETLTSLPGFEKTHISAYYAYLVANPHIARAFYKLPFNYKLNWFAMYISDKFPRC</sequence>
<dbReference type="Pfam" id="PF12776">
    <property type="entry name" value="Myb_DNA-bind_3"/>
    <property type="match status" value="1"/>
</dbReference>
<organism evidence="3 4">
    <name type="scientific">Dichanthelium oligosanthes</name>
    <dbReference type="NCBI Taxonomy" id="888268"/>
    <lineage>
        <taxon>Eukaryota</taxon>
        <taxon>Viridiplantae</taxon>
        <taxon>Streptophyta</taxon>
        <taxon>Embryophyta</taxon>
        <taxon>Tracheophyta</taxon>
        <taxon>Spermatophyta</taxon>
        <taxon>Magnoliopsida</taxon>
        <taxon>Liliopsida</taxon>
        <taxon>Poales</taxon>
        <taxon>Poaceae</taxon>
        <taxon>PACMAD clade</taxon>
        <taxon>Panicoideae</taxon>
        <taxon>Panicodae</taxon>
        <taxon>Paniceae</taxon>
        <taxon>Dichantheliinae</taxon>
        <taxon>Dichanthelium</taxon>
    </lineage>
</organism>
<protein>
    <recommendedName>
        <fullName evidence="2">Myb/SANT-like domain-containing protein</fullName>
    </recommendedName>
</protein>
<dbReference type="PANTHER" id="PTHR47865">
    <property type="entry name" value="OS05G0580550 PROTEIN"/>
    <property type="match status" value="1"/>
</dbReference>
<dbReference type="OrthoDB" id="686209at2759"/>
<keyword evidence="4" id="KW-1185">Reference proteome</keyword>